<dbReference type="Gene3D" id="3.40.50.300">
    <property type="entry name" value="P-loop containing nucleotide triphosphate hydrolases"/>
    <property type="match status" value="1"/>
</dbReference>
<protein>
    <recommendedName>
        <fullName evidence="2">Sulfotransferase</fullName>
    </recommendedName>
</protein>
<gene>
    <name evidence="1" type="ORF">B2A_04087</name>
</gene>
<dbReference type="EMBL" id="AUZZ01002737">
    <property type="protein sequence ID" value="EQD59152.1"/>
    <property type="molecule type" value="Genomic_DNA"/>
</dbReference>
<sequence length="158" mass="17399">CPHHQVLHRDPLCVLASVAKLTEILRRPFTRHIDREQIGAEISARWADGAERMVAARASGAQILHLHYHDLVSAPMDTISALYAHWGMTLGAEAEARMGEFLRARPRGGYAVHTHRLESFGLEAAALRERFAGYMRAFDVRPERTGSSSANVTASGSA</sequence>
<comment type="caution">
    <text evidence="1">The sequence shown here is derived from an EMBL/GenBank/DDBJ whole genome shotgun (WGS) entry which is preliminary data.</text>
</comment>
<dbReference type="Pfam" id="PF13469">
    <property type="entry name" value="Sulfotransfer_3"/>
    <property type="match status" value="1"/>
</dbReference>
<dbReference type="InterPro" id="IPR027417">
    <property type="entry name" value="P-loop_NTPase"/>
</dbReference>
<proteinExistence type="predicted"/>
<evidence type="ECO:0008006" key="2">
    <source>
        <dbReference type="Google" id="ProtNLM"/>
    </source>
</evidence>
<accession>T1AP73</accession>
<dbReference type="AlphaFoldDB" id="T1AP73"/>
<name>T1AP73_9ZZZZ</name>
<feature type="non-terminal residue" evidence="1">
    <location>
        <position position="1"/>
    </location>
</feature>
<reference evidence="1" key="1">
    <citation type="submission" date="2013-08" db="EMBL/GenBank/DDBJ databases">
        <authorList>
            <person name="Mendez C."/>
            <person name="Richter M."/>
            <person name="Ferrer M."/>
            <person name="Sanchez J."/>
        </authorList>
    </citation>
    <scope>NUCLEOTIDE SEQUENCE</scope>
</reference>
<evidence type="ECO:0000313" key="1">
    <source>
        <dbReference type="EMBL" id="EQD59152.1"/>
    </source>
</evidence>
<reference evidence="1" key="2">
    <citation type="journal article" date="2014" name="ISME J.">
        <title>Microbial stratification in low pH oxic and suboxic macroscopic growths along an acid mine drainage.</title>
        <authorList>
            <person name="Mendez-Garcia C."/>
            <person name="Mesa V."/>
            <person name="Sprenger R.R."/>
            <person name="Richter M."/>
            <person name="Diez M.S."/>
            <person name="Solano J."/>
            <person name="Bargiela R."/>
            <person name="Golyshina O.V."/>
            <person name="Manteca A."/>
            <person name="Ramos J.L."/>
            <person name="Gallego J.R."/>
            <person name="Llorente I."/>
            <person name="Martins Dos Santos V.A."/>
            <person name="Jensen O.N."/>
            <person name="Pelaez A.I."/>
            <person name="Sanchez J."/>
            <person name="Ferrer M."/>
        </authorList>
    </citation>
    <scope>NUCLEOTIDE SEQUENCE</scope>
</reference>
<dbReference type="SUPFAM" id="SSF52540">
    <property type="entry name" value="P-loop containing nucleoside triphosphate hydrolases"/>
    <property type="match status" value="1"/>
</dbReference>
<organism evidence="1">
    <name type="scientific">mine drainage metagenome</name>
    <dbReference type="NCBI Taxonomy" id="410659"/>
    <lineage>
        <taxon>unclassified sequences</taxon>
        <taxon>metagenomes</taxon>
        <taxon>ecological metagenomes</taxon>
    </lineage>
</organism>